<feature type="region of interest" description="Disordered" evidence="13">
    <location>
        <begin position="1"/>
        <end position="59"/>
    </location>
</feature>
<organism evidence="16 17">
    <name type="scientific">Diploscapter pachys</name>
    <dbReference type="NCBI Taxonomy" id="2018661"/>
    <lineage>
        <taxon>Eukaryota</taxon>
        <taxon>Metazoa</taxon>
        <taxon>Ecdysozoa</taxon>
        <taxon>Nematoda</taxon>
        <taxon>Chromadorea</taxon>
        <taxon>Rhabditida</taxon>
        <taxon>Rhabditina</taxon>
        <taxon>Rhabditomorpha</taxon>
        <taxon>Rhabditoidea</taxon>
        <taxon>Rhabditidae</taxon>
        <taxon>Diploscapter</taxon>
    </lineage>
</organism>
<evidence type="ECO:0000256" key="9">
    <source>
        <dbReference type="ARBA" id="ARBA00022842"/>
    </source>
</evidence>
<reference evidence="16 17" key="1">
    <citation type="journal article" date="2017" name="Curr. Biol.">
        <title>Genome architecture and evolution of a unichromosomal asexual nematode.</title>
        <authorList>
            <person name="Fradin H."/>
            <person name="Zegar C."/>
            <person name="Gutwein M."/>
            <person name="Lucas J."/>
            <person name="Kovtun M."/>
            <person name="Corcoran D."/>
            <person name="Baugh L.R."/>
            <person name="Kiontke K."/>
            <person name="Gunsalus K."/>
            <person name="Fitch D.H."/>
            <person name="Piano F."/>
        </authorList>
    </citation>
    <scope>NUCLEOTIDE SEQUENCE [LARGE SCALE GENOMIC DNA]</scope>
    <source>
        <strain evidence="16">PF1309</strain>
    </source>
</reference>
<dbReference type="STRING" id="2018661.A0A2A2LFJ9"/>
<evidence type="ECO:0000256" key="14">
    <source>
        <dbReference type="SAM" id="Phobius"/>
    </source>
</evidence>
<keyword evidence="6" id="KW-0479">Metal-binding</keyword>
<keyword evidence="8" id="KW-0067">ATP-binding</keyword>
<dbReference type="PROSITE" id="PS50125">
    <property type="entry name" value="GUANYLATE_CYCLASE_2"/>
    <property type="match status" value="1"/>
</dbReference>
<dbReference type="EC" id="4.6.1.1" evidence="4"/>
<evidence type="ECO:0000256" key="13">
    <source>
        <dbReference type="SAM" id="MobiDB-lite"/>
    </source>
</evidence>
<keyword evidence="9" id="KW-0460">Magnesium</keyword>
<sequence length="680" mass="76103">MEDNRKSASLQALATANNYHGSTPDTNNSYADKVIADGRSPANGSSSNSMKGSRSSGLQLSLQDANSDLNSVGGLDTAISHHHNAASLTRFDTDNKDFDQRLAMVIGQGDQGFEKGFWGHHDSLNPWTLNFNEKDVEHEYRAHFADSAEKYAAQKTPVGRHQDIRVEDQSQTGGPGGSKYRYSGVFIDILVAAMIFIISSLTSFLAISPPTDTFLFYFISALVLVLGAIFLIGVPLLSRRSFVPWVNLWTGRHITGLILIALPVGVAFCNVPFCTEGICADVLLSARLLFSYIMILALFAHCNFSQLAAWPKTMQAIIFTALHLAAVYYCQYNLQHLTPADDHCEVKEAPIPVPAQRRLYGSQGYLRYQKPLNATSPRTLDQGFGSLLFIWELLLDVVLSLFEAAFRMSFFGDVQARRDTERMQIVRDQADWLLNNVIPAHAVESLKTDTKYSENHSSAAVLFASITNWNDMYEENFEGGREFLRVLNEVIGDFDELLDRSEFCHIEKIKTIGPAYMAASGLNPERKKNMAHPKEHLFQMVEFALAIQHQLSVFNEDLLNFDFVCKLGLNIGPLTAGVIGTTKLYYDIWGDTVNIASRMYSTGVVNRIQVSQHTRDTLLDRYDFEYRDHIEVKGIDGGMDTYLLVGRKADAIPVHVREVQNSNKKENEKFNPLEDDNTAF</sequence>
<dbReference type="Pfam" id="PF00211">
    <property type="entry name" value="Guanylate_cyc"/>
    <property type="match status" value="1"/>
</dbReference>
<comment type="catalytic activity">
    <reaction evidence="1">
        <text>GTP = 3',5'-cyclic GMP + diphosphate</text>
        <dbReference type="Rhea" id="RHEA:13665"/>
        <dbReference type="ChEBI" id="CHEBI:33019"/>
        <dbReference type="ChEBI" id="CHEBI:37565"/>
        <dbReference type="ChEBI" id="CHEBI:57746"/>
        <dbReference type="EC" id="4.6.1.2"/>
    </reaction>
</comment>
<keyword evidence="12" id="KW-0456">Lyase</keyword>
<evidence type="ECO:0000256" key="1">
    <source>
        <dbReference type="ARBA" id="ARBA00001436"/>
    </source>
</evidence>
<feature type="transmembrane region" description="Helical" evidence="14">
    <location>
        <begin position="185"/>
        <end position="208"/>
    </location>
</feature>
<protein>
    <recommendedName>
        <fullName evidence="4">adenylate cyclase</fullName>
        <ecNumber evidence="4">4.6.1.1</ecNumber>
    </recommendedName>
</protein>
<evidence type="ECO:0000256" key="11">
    <source>
        <dbReference type="ARBA" id="ARBA00023136"/>
    </source>
</evidence>
<name>A0A2A2LFJ9_9BILA</name>
<dbReference type="SMART" id="SM00044">
    <property type="entry name" value="CYCc"/>
    <property type="match status" value="1"/>
</dbReference>
<dbReference type="GO" id="GO:0035556">
    <property type="term" value="P:intracellular signal transduction"/>
    <property type="evidence" value="ECO:0007669"/>
    <property type="project" value="InterPro"/>
</dbReference>
<comment type="subcellular location">
    <subcellularLocation>
        <location evidence="3">Membrane</location>
        <topology evidence="3">Multi-pass membrane protein</topology>
    </subcellularLocation>
</comment>
<keyword evidence="7" id="KW-0547">Nucleotide-binding</keyword>
<dbReference type="PANTHER" id="PTHR45627">
    <property type="entry name" value="ADENYLATE CYCLASE TYPE 1"/>
    <property type="match status" value="1"/>
</dbReference>
<dbReference type="Proteomes" id="UP000218231">
    <property type="component" value="Unassembled WGS sequence"/>
</dbReference>
<comment type="catalytic activity">
    <reaction evidence="2">
        <text>ATP = 3',5'-cyclic AMP + diphosphate</text>
        <dbReference type="Rhea" id="RHEA:15389"/>
        <dbReference type="ChEBI" id="CHEBI:30616"/>
        <dbReference type="ChEBI" id="CHEBI:33019"/>
        <dbReference type="ChEBI" id="CHEBI:58165"/>
        <dbReference type="EC" id="4.6.1.1"/>
    </reaction>
</comment>
<evidence type="ECO:0000256" key="8">
    <source>
        <dbReference type="ARBA" id="ARBA00022840"/>
    </source>
</evidence>
<feature type="region of interest" description="Disordered" evidence="13">
    <location>
        <begin position="155"/>
        <end position="176"/>
    </location>
</feature>
<keyword evidence="11 14" id="KW-0472">Membrane</keyword>
<feature type="transmembrane region" description="Helical" evidence="14">
    <location>
        <begin position="285"/>
        <end position="304"/>
    </location>
</feature>
<feature type="compositionally biased region" description="Polar residues" evidence="13">
    <location>
        <begin position="7"/>
        <end position="30"/>
    </location>
</feature>
<evidence type="ECO:0000313" key="16">
    <source>
        <dbReference type="EMBL" id="PAV84982.1"/>
    </source>
</evidence>
<dbReference type="InterPro" id="IPR001054">
    <property type="entry name" value="A/G_cyclase"/>
</dbReference>
<evidence type="ECO:0000313" key="17">
    <source>
        <dbReference type="Proteomes" id="UP000218231"/>
    </source>
</evidence>
<dbReference type="SUPFAM" id="SSF55073">
    <property type="entry name" value="Nucleotide cyclase"/>
    <property type="match status" value="1"/>
</dbReference>
<dbReference type="GO" id="GO:0005886">
    <property type="term" value="C:plasma membrane"/>
    <property type="evidence" value="ECO:0007669"/>
    <property type="project" value="TreeGrafter"/>
</dbReference>
<feature type="transmembrane region" description="Helical" evidence="14">
    <location>
        <begin position="254"/>
        <end position="273"/>
    </location>
</feature>
<comment type="caution">
    <text evidence="16">The sequence shown here is derived from an EMBL/GenBank/DDBJ whole genome shotgun (WGS) entry which is preliminary data.</text>
</comment>
<dbReference type="GO" id="GO:0007189">
    <property type="term" value="P:adenylate cyclase-activating G protein-coupled receptor signaling pathway"/>
    <property type="evidence" value="ECO:0007669"/>
    <property type="project" value="TreeGrafter"/>
</dbReference>
<dbReference type="GO" id="GO:0046872">
    <property type="term" value="F:metal ion binding"/>
    <property type="evidence" value="ECO:0007669"/>
    <property type="project" value="UniProtKB-KW"/>
</dbReference>
<evidence type="ECO:0000256" key="7">
    <source>
        <dbReference type="ARBA" id="ARBA00022741"/>
    </source>
</evidence>
<evidence type="ECO:0000259" key="15">
    <source>
        <dbReference type="PROSITE" id="PS50125"/>
    </source>
</evidence>
<keyword evidence="10 14" id="KW-1133">Transmembrane helix</keyword>
<dbReference type="CDD" id="cd07302">
    <property type="entry name" value="CHD"/>
    <property type="match status" value="1"/>
</dbReference>
<dbReference type="Gene3D" id="3.30.70.1230">
    <property type="entry name" value="Nucleotide cyclase"/>
    <property type="match status" value="1"/>
</dbReference>
<keyword evidence="5 14" id="KW-0812">Transmembrane</keyword>
<proteinExistence type="predicted"/>
<evidence type="ECO:0000256" key="6">
    <source>
        <dbReference type="ARBA" id="ARBA00022723"/>
    </source>
</evidence>
<dbReference type="GO" id="GO:0004016">
    <property type="term" value="F:adenylate cyclase activity"/>
    <property type="evidence" value="ECO:0007669"/>
    <property type="project" value="UniProtKB-EC"/>
</dbReference>
<dbReference type="GO" id="GO:0004383">
    <property type="term" value="F:guanylate cyclase activity"/>
    <property type="evidence" value="ECO:0007669"/>
    <property type="project" value="UniProtKB-EC"/>
</dbReference>
<evidence type="ECO:0000256" key="10">
    <source>
        <dbReference type="ARBA" id="ARBA00022989"/>
    </source>
</evidence>
<evidence type="ECO:0000256" key="12">
    <source>
        <dbReference type="ARBA" id="ARBA00023239"/>
    </source>
</evidence>
<evidence type="ECO:0000256" key="3">
    <source>
        <dbReference type="ARBA" id="ARBA00004141"/>
    </source>
</evidence>
<feature type="transmembrane region" description="Helical" evidence="14">
    <location>
        <begin position="214"/>
        <end position="234"/>
    </location>
</feature>
<dbReference type="EMBL" id="LIAE01006809">
    <property type="protein sequence ID" value="PAV84982.1"/>
    <property type="molecule type" value="Genomic_DNA"/>
</dbReference>
<dbReference type="OrthoDB" id="5800220at2759"/>
<gene>
    <name evidence="16" type="ORF">WR25_12904</name>
</gene>
<dbReference type="InterPro" id="IPR029787">
    <property type="entry name" value="Nucleotide_cyclase"/>
</dbReference>
<evidence type="ECO:0000256" key="2">
    <source>
        <dbReference type="ARBA" id="ARBA00001593"/>
    </source>
</evidence>
<dbReference type="FunFam" id="3.30.70.1230:FF:000042">
    <property type="entry name" value="Adenylate cyclase"/>
    <property type="match status" value="1"/>
</dbReference>
<dbReference type="AlphaFoldDB" id="A0A2A2LFJ9"/>
<feature type="domain" description="Guanylate cyclase" evidence="15">
    <location>
        <begin position="460"/>
        <end position="600"/>
    </location>
</feature>
<dbReference type="PANTHER" id="PTHR45627:SF8">
    <property type="entry name" value="ADENYLATE CYCLASE TYPE 9"/>
    <property type="match status" value="1"/>
</dbReference>
<dbReference type="GO" id="GO:0005524">
    <property type="term" value="F:ATP binding"/>
    <property type="evidence" value="ECO:0007669"/>
    <property type="project" value="UniProtKB-KW"/>
</dbReference>
<feature type="compositionally biased region" description="Low complexity" evidence="13">
    <location>
        <begin position="44"/>
        <end position="59"/>
    </location>
</feature>
<evidence type="ECO:0000256" key="4">
    <source>
        <dbReference type="ARBA" id="ARBA00012201"/>
    </source>
</evidence>
<accession>A0A2A2LFJ9</accession>
<evidence type="ECO:0000256" key="5">
    <source>
        <dbReference type="ARBA" id="ARBA00022692"/>
    </source>
</evidence>
<keyword evidence="17" id="KW-1185">Reference proteome</keyword>